<reference evidence="2" key="1">
    <citation type="journal article" date="2019" name="Int. J. Syst. Evol. Microbiol.">
        <title>The Global Catalogue of Microorganisms (GCM) 10K type strain sequencing project: providing services to taxonomists for standard genome sequencing and annotation.</title>
        <authorList>
            <consortium name="The Broad Institute Genomics Platform"/>
            <consortium name="The Broad Institute Genome Sequencing Center for Infectious Disease"/>
            <person name="Wu L."/>
            <person name="Ma J."/>
        </authorList>
    </citation>
    <scope>NUCLEOTIDE SEQUENCE [LARGE SCALE GENOMIC DNA]</scope>
    <source>
        <strain evidence="2">CCTCC AB 2017081</strain>
    </source>
</reference>
<protein>
    <submittedName>
        <fullName evidence="1">Uncharacterized protein</fullName>
    </submittedName>
</protein>
<proteinExistence type="predicted"/>
<gene>
    <name evidence="1" type="ORF">ACFOSB_11495</name>
</gene>
<accession>A0ABV7Z7U0</accession>
<evidence type="ECO:0000313" key="1">
    <source>
        <dbReference type="EMBL" id="MFC3833481.1"/>
    </source>
</evidence>
<dbReference type="RefSeq" id="WP_380102078.1">
    <property type="nucleotide sequence ID" value="NZ_JBHRZG010000011.1"/>
</dbReference>
<sequence length="78" mass="8799">MGPLPVYRHPPRHLQSRSRLRAQGLAPTDPPVAVYEFRVSGGWSRCELFDVAQTRSLRDAYAARKRRLAAAAGQERLL</sequence>
<comment type="caution">
    <text evidence="1">The sequence shown here is derived from an EMBL/GenBank/DDBJ whole genome shotgun (WGS) entry which is preliminary data.</text>
</comment>
<dbReference type="EMBL" id="JBHRZG010000011">
    <property type="protein sequence ID" value="MFC3833481.1"/>
    <property type="molecule type" value="Genomic_DNA"/>
</dbReference>
<keyword evidence="2" id="KW-1185">Reference proteome</keyword>
<organism evidence="1 2">
    <name type="scientific">Deinococcus rufus</name>
    <dbReference type="NCBI Taxonomy" id="2136097"/>
    <lineage>
        <taxon>Bacteria</taxon>
        <taxon>Thermotogati</taxon>
        <taxon>Deinococcota</taxon>
        <taxon>Deinococci</taxon>
        <taxon>Deinococcales</taxon>
        <taxon>Deinococcaceae</taxon>
        <taxon>Deinococcus</taxon>
    </lineage>
</organism>
<name>A0ABV7Z7U0_9DEIO</name>
<dbReference type="Proteomes" id="UP001595803">
    <property type="component" value="Unassembled WGS sequence"/>
</dbReference>
<evidence type="ECO:0000313" key="2">
    <source>
        <dbReference type="Proteomes" id="UP001595803"/>
    </source>
</evidence>